<dbReference type="KEGG" id="zma:100502454"/>
<dbReference type="SUPFAM" id="SSF55008">
    <property type="entry name" value="HMA, heavy metal-associated domain"/>
    <property type="match status" value="1"/>
</dbReference>
<comment type="caution">
    <text evidence="2">The sequence shown here is derived from an EMBL/GenBank/DDBJ whole genome shotgun (WGS) entry which is preliminary data.</text>
</comment>
<proteinExistence type="predicted"/>
<dbReference type="PROSITE" id="PS50846">
    <property type="entry name" value="HMA_2"/>
    <property type="match status" value="1"/>
</dbReference>
<dbReference type="PANTHER" id="PTHR46119">
    <property type="entry name" value="OS08G0405700 PROTEIN"/>
    <property type="match status" value="1"/>
</dbReference>
<organism evidence="2">
    <name type="scientific">Zea mays</name>
    <name type="common">Maize</name>
    <dbReference type="NCBI Taxonomy" id="4577"/>
    <lineage>
        <taxon>Eukaryota</taxon>
        <taxon>Viridiplantae</taxon>
        <taxon>Streptophyta</taxon>
        <taxon>Embryophyta</taxon>
        <taxon>Tracheophyta</taxon>
        <taxon>Spermatophyta</taxon>
        <taxon>Magnoliopsida</taxon>
        <taxon>Liliopsida</taxon>
        <taxon>Poales</taxon>
        <taxon>Poaceae</taxon>
        <taxon>PACMAD clade</taxon>
        <taxon>Panicoideae</taxon>
        <taxon>Andropogonodae</taxon>
        <taxon>Andropogoneae</taxon>
        <taxon>Tripsacinae</taxon>
        <taxon>Zea</taxon>
    </lineage>
</organism>
<evidence type="ECO:0000313" key="2">
    <source>
        <dbReference type="EMBL" id="PWZ34670.1"/>
    </source>
</evidence>
<dbReference type="Pfam" id="PF00403">
    <property type="entry name" value="HMA"/>
    <property type="match status" value="1"/>
</dbReference>
<dbReference type="PROSITE" id="PS51257">
    <property type="entry name" value="PROKAR_LIPOPROTEIN"/>
    <property type="match status" value="1"/>
</dbReference>
<name>A0A8J8YM30_MAIZE</name>
<dbReference type="GO" id="GO:0046872">
    <property type="term" value="F:metal ion binding"/>
    <property type="evidence" value="ECO:0007669"/>
    <property type="project" value="InterPro"/>
</dbReference>
<dbReference type="Proteomes" id="UP000251960">
    <property type="component" value="Chromosome 3"/>
</dbReference>
<evidence type="ECO:0000259" key="1">
    <source>
        <dbReference type="PROSITE" id="PS50846"/>
    </source>
</evidence>
<feature type="domain" description="HMA" evidence="1">
    <location>
        <begin position="72"/>
        <end position="138"/>
    </location>
</feature>
<dbReference type="PANTHER" id="PTHR46119:SF11">
    <property type="entry name" value="HEAVY METAL TRANSPORT_DETOXIFICATION SUPERFAMILY PROTEIN"/>
    <property type="match status" value="1"/>
</dbReference>
<reference evidence="2" key="1">
    <citation type="journal article" date="2018" name="Nat. Genet.">
        <title>Extensive intraspecific gene order and gene structural variations between Mo17 and other maize genomes.</title>
        <authorList>
            <person name="Sun S."/>
            <person name="Zhou Y."/>
            <person name="Chen J."/>
            <person name="Shi J."/>
            <person name="Zhao H."/>
            <person name="Zhao H."/>
            <person name="Song W."/>
            <person name="Zhang M."/>
            <person name="Cui Y."/>
            <person name="Dong X."/>
            <person name="Liu H."/>
            <person name="Ma X."/>
            <person name="Jiao Y."/>
            <person name="Wang B."/>
            <person name="Wei X."/>
            <person name="Stein J.C."/>
            <person name="Glaubitz J.C."/>
            <person name="Lu F."/>
            <person name="Yu G."/>
            <person name="Liang C."/>
            <person name="Fengler K."/>
            <person name="Li B."/>
            <person name="Rafalski A."/>
            <person name="Schnable P.S."/>
            <person name="Ware D.H."/>
            <person name="Buckler E.S."/>
            <person name="Lai J."/>
        </authorList>
    </citation>
    <scope>NUCLEOTIDE SEQUENCE [LARGE SCALE GENOMIC DNA]</scope>
    <source>
        <tissue evidence="2">Seedling</tissue>
    </source>
</reference>
<dbReference type="InterPro" id="IPR044526">
    <property type="entry name" value="NAKR1-3"/>
</dbReference>
<dbReference type="CDD" id="cd00371">
    <property type="entry name" value="HMA"/>
    <property type="match status" value="1"/>
</dbReference>
<sequence>MGRKLGLDRVLDCFSLSLCSSACACVHSVEEEEEEDEDERKALVSSQLEELVKLSRDLVGGAAKTLAFHLEPKTVELKVSMHCYGCAKKVQKHISKMDGVTSFEVDLEKKKVVVIGDVTPYEVLASISKVKFAELWVGPQPQQPQAASRCGKAHAGGVV</sequence>
<dbReference type="InterPro" id="IPR036163">
    <property type="entry name" value="HMA_dom_sf"/>
</dbReference>
<accession>A0A8J8YM30</accession>
<dbReference type="EMBL" id="NCVQ01000004">
    <property type="protein sequence ID" value="PWZ34670.1"/>
    <property type="molecule type" value="Genomic_DNA"/>
</dbReference>
<dbReference type="InterPro" id="IPR006121">
    <property type="entry name" value="HMA_dom"/>
</dbReference>
<dbReference type="AlphaFoldDB" id="A0A8J8YM30"/>
<gene>
    <name evidence="2" type="primary">NAKR2_1</name>
    <name evidence="2" type="ORF">Zm00014a_008039</name>
</gene>
<dbReference type="OrthoDB" id="689350at2759"/>
<dbReference type="Gene3D" id="3.30.70.100">
    <property type="match status" value="1"/>
</dbReference>
<protein>
    <submittedName>
        <fullName evidence="2">Protein SODIUM POTASSIUM ROOT DEFECTIVE 2</fullName>
    </submittedName>
</protein>
<dbReference type="RefSeq" id="NP_001148191.2">
    <property type="nucleotide sequence ID" value="NM_001154719.2"/>
</dbReference>